<evidence type="ECO:0000313" key="4">
    <source>
        <dbReference type="Proteomes" id="UP000008744"/>
    </source>
</evidence>
<accession>B4GXX5</accession>
<dbReference type="GO" id="GO:0016324">
    <property type="term" value="C:apical plasma membrane"/>
    <property type="evidence" value="ECO:0007669"/>
    <property type="project" value="EnsemblMetazoa"/>
</dbReference>
<reference evidence="3 4" key="1">
    <citation type="journal article" date="2007" name="Nature">
        <title>Evolution of genes and genomes on the Drosophila phylogeny.</title>
        <authorList>
            <consortium name="Drosophila 12 Genomes Consortium"/>
            <person name="Clark A.G."/>
            <person name="Eisen M.B."/>
            <person name="Smith D.R."/>
            <person name="Bergman C.M."/>
            <person name="Oliver B."/>
            <person name="Markow T.A."/>
            <person name="Kaufman T.C."/>
            <person name="Kellis M."/>
            <person name="Gelbart W."/>
            <person name="Iyer V.N."/>
            <person name="Pollard D.A."/>
            <person name="Sackton T.B."/>
            <person name="Larracuente A.M."/>
            <person name="Singh N.D."/>
            <person name="Abad J.P."/>
            <person name="Abt D.N."/>
            <person name="Adryan B."/>
            <person name="Aguade M."/>
            <person name="Akashi H."/>
            <person name="Anderson W.W."/>
            <person name="Aquadro C.F."/>
            <person name="Ardell D.H."/>
            <person name="Arguello R."/>
            <person name="Artieri C.G."/>
            <person name="Barbash D.A."/>
            <person name="Barker D."/>
            <person name="Barsanti P."/>
            <person name="Batterham P."/>
            <person name="Batzoglou S."/>
            <person name="Begun D."/>
            <person name="Bhutkar A."/>
            <person name="Blanco E."/>
            <person name="Bosak S.A."/>
            <person name="Bradley R.K."/>
            <person name="Brand A.D."/>
            <person name="Brent M.R."/>
            <person name="Brooks A.N."/>
            <person name="Brown R.H."/>
            <person name="Butlin R.K."/>
            <person name="Caggese C."/>
            <person name="Calvi B.R."/>
            <person name="Bernardo de Carvalho A."/>
            <person name="Caspi A."/>
            <person name="Castrezana S."/>
            <person name="Celniker S.E."/>
            <person name="Chang J.L."/>
            <person name="Chapple C."/>
            <person name="Chatterji S."/>
            <person name="Chinwalla A."/>
            <person name="Civetta A."/>
            <person name="Clifton S.W."/>
            <person name="Comeron J.M."/>
            <person name="Costello J.C."/>
            <person name="Coyne J.A."/>
            <person name="Daub J."/>
            <person name="David R.G."/>
            <person name="Delcher A.L."/>
            <person name="Delehaunty K."/>
            <person name="Do C.B."/>
            <person name="Ebling H."/>
            <person name="Edwards K."/>
            <person name="Eickbush T."/>
            <person name="Evans J.D."/>
            <person name="Filipski A."/>
            <person name="Findeiss S."/>
            <person name="Freyhult E."/>
            <person name="Fulton L."/>
            <person name="Fulton R."/>
            <person name="Garcia A.C."/>
            <person name="Gardiner A."/>
            <person name="Garfield D.A."/>
            <person name="Garvin B.E."/>
            <person name="Gibson G."/>
            <person name="Gilbert D."/>
            <person name="Gnerre S."/>
            <person name="Godfrey J."/>
            <person name="Good R."/>
            <person name="Gotea V."/>
            <person name="Gravely B."/>
            <person name="Greenberg A.J."/>
            <person name="Griffiths-Jones S."/>
            <person name="Gross S."/>
            <person name="Guigo R."/>
            <person name="Gustafson E.A."/>
            <person name="Haerty W."/>
            <person name="Hahn M.W."/>
            <person name="Halligan D.L."/>
            <person name="Halpern A.L."/>
            <person name="Halter G.M."/>
            <person name="Han M.V."/>
            <person name="Heger A."/>
            <person name="Hillier L."/>
            <person name="Hinrichs A.S."/>
            <person name="Holmes I."/>
            <person name="Hoskins R.A."/>
            <person name="Hubisz M.J."/>
            <person name="Hultmark D."/>
            <person name="Huntley M.A."/>
            <person name="Jaffe D.B."/>
            <person name="Jagadeeshan S."/>
            <person name="Jeck W.R."/>
            <person name="Johnson J."/>
            <person name="Jones C.D."/>
            <person name="Jordan W.C."/>
            <person name="Karpen G.H."/>
            <person name="Kataoka E."/>
            <person name="Keightley P.D."/>
            <person name="Kheradpour P."/>
            <person name="Kirkness E.F."/>
            <person name="Koerich L.B."/>
            <person name="Kristiansen K."/>
            <person name="Kudrna D."/>
            <person name="Kulathinal R.J."/>
            <person name="Kumar S."/>
            <person name="Kwok R."/>
            <person name="Lander E."/>
            <person name="Langley C.H."/>
            <person name="Lapoint R."/>
            <person name="Lazzaro B.P."/>
            <person name="Lee S.J."/>
            <person name="Levesque L."/>
            <person name="Li R."/>
            <person name="Lin C.F."/>
            <person name="Lin M.F."/>
            <person name="Lindblad-Toh K."/>
            <person name="Llopart A."/>
            <person name="Long M."/>
            <person name="Low L."/>
            <person name="Lozovsky E."/>
            <person name="Lu J."/>
            <person name="Luo M."/>
            <person name="Machado C.A."/>
            <person name="Makalowski W."/>
            <person name="Marzo M."/>
            <person name="Matsuda M."/>
            <person name="Matzkin L."/>
            <person name="McAllister B."/>
            <person name="McBride C.S."/>
            <person name="McKernan B."/>
            <person name="McKernan K."/>
            <person name="Mendez-Lago M."/>
            <person name="Minx P."/>
            <person name="Mollenhauer M.U."/>
            <person name="Montooth K."/>
            <person name="Mount S.M."/>
            <person name="Mu X."/>
            <person name="Myers E."/>
            <person name="Negre B."/>
            <person name="Newfeld S."/>
            <person name="Nielsen R."/>
            <person name="Noor M.A."/>
            <person name="O'Grady P."/>
            <person name="Pachter L."/>
            <person name="Papaceit M."/>
            <person name="Parisi M.J."/>
            <person name="Parisi M."/>
            <person name="Parts L."/>
            <person name="Pedersen J.S."/>
            <person name="Pesole G."/>
            <person name="Phillippy A.M."/>
            <person name="Ponting C.P."/>
            <person name="Pop M."/>
            <person name="Porcelli D."/>
            <person name="Powell J.R."/>
            <person name="Prohaska S."/>
            <person name="Pruitt K."/>
            <person name="Puig M."/>
            <person name="Quesneville H."/>
            <person name="Ram K.R."/>
            <person name="Rand D."/>
            <person name="Rasmussen M.D."/>
            <person name="Reed L.K."/>
            <person name="Reenan R."/>
            <person name="Reily A."/>
            <person name="Remington K.A."/>
            <person name="Rieger T.T."/>
            <person name="Ritchie M.G."/>
            <person name="Robin C."/>
            <person name="Rogers Y.H."/>
            <person name="Rohde C."/>
            <person name="Rozas J."/>
            <person name="Rubenfield M.J."/>
            <person name="Ruiz A."/>
            <person name="Russo S."/>
            <person name="Salzberg S.L."/>
            <person name="Sanchez-Gracia A."/>
            <person name="Saranga D.J."/>
            <person name="Sato H."/>
            <person name="Schaeffer S.W."/>
            <person name="Schatz M.C."/>
            <person name="Schlenke T."/>
            <person name="Schwartz R."/>
            <person name="Segarra C."/>
            <person name="Singh R.S."/>
            <person name="Sirot L."/>
            <person name="Sirota M."/>
            <person name="Sisneros N.B."/>
            <person name="Smith C.D."/>
            <person name="Smith T.F."/>
            <person name="Spieth J."/>
            <person name="Stage D.E."/>
            <person name="Stark A."/>
            <person name="Stephan W."/>
            <person name="Strausberg R.L."/>
            <person name="Strempel S."/>
            <person name="Sturgill D."/>
            <person name="Sutton G."/>
            <person name="Sutton G.G."/>
            <person name="Tao W."/>
            <person name="Teichmann S."/>
            <person name="Tobari Y.N."/>
            <person name="Tomimura Y."/>
            <person name="Tsolas J.M."/>
            <person name="Valente V.L."/>
            <person name="Venter E."/>
            <person name="Venter J.C."/>
            <person name="Vicario S."/>
            <person name="Vieira F.G."/>
            <person name="Vilella A.J."/>
            <person name="Villasante A."/>
            <person name="Walenz B."/>
            <person name="Wang J."/>
            <person name="Wasserman M."/>
            <person name="Watts T."/>
            <person name="Wilson D."/>
            <person name="Wilson R.K."/>
            <person name="Wing R.A."/>
            <person name="Wolfner M.F."/>
            <person name="Wong A."/>
            <person name="Wong G.K."/>
            <person name="Wu C.I."/>
            <person name="Wu G."/>
            <person name="Yamamoto D."/>
            <person name="Yang H.P."/>
            <person name="Yang S.P."/>
            <person name="Yorke J.A."/>
            <person name="Yoshida K."/>
            <person name="Zdobnov E."/>
            <person name="Zhang P."/>
            <person name="Zhang Y."/>
            <person name="Zimin A.V."/>
            <person name="Baldwin J."/>
            <person name="Abdouelleil A."/>
            <person name="Abdulkadir J."/>
            <person name="Abebe A."/>
            <person name="Abera B."/>
            <person name="Abreu J."/>
            <person name="Acer S.C."/>
            <person name="Aftuck L."/>
            <person name="Alexander A."/>
            <person name="An P."/>
            <person name="Anderson E."/>
            <person name="Anderson S."/>
            <person name="Arachi H."/>
            <person name="Azer M."/>
            <person name="Bachantsang P."/>
            <person name="Barry A."/>
            <person name="Bayul T."/>
            <person name="Berlin A."/>
            <person name="Bessette D."/>
            <person name="Bloom T."/>
            <person name="Blye J."/>
            <person name="Boguslavskiy L."/>
            <person name="Bonnet C."/>
            <person name="Boukhgalter B."/>
            <person name="Bourzgui I."/>
            <person name="Brown A."/>
            <person name="Cahill P."/>
            <person name="Channer S."/>
            <person name="Cheshatsang Y."/>
            <person name="Chuda L."/>
            <person name="Citroen M."/>
            <person name="Collymore A."/>
            <person name="Cooke P."/>
            <person name="Costello M."/>
            <person name="D'Aco K."/>
            <person name="Daza R."/>
            <person name="De Haan G."/>
            <person name="DeGray S."/>
            <person name="DeMaso C."/>
            <person name="Dhargay N."/>
            <person name="Dooley K."/>
            <person name="Dooley E."/>
            <person name="Doricent M."/>
            <person name="Dorje P."/>
            <person name="Dorjee K."/>
            <person name="Dupes A."/>
            <person name="Elong R."/>
            <person name="Falk J."/>
            <person name="Farina A."/>
            <person name="Faro S."/>
            <person name="Ferguson D."/>
            <person name="Fisher S."/>
            <person name="Foley C.D."/>
            <person name="Franke A."/>
            <person name="Friedrich D."/>
            <person name="Gadbois L."/>
            <person name="Gearin G."/>
            <person name="Gearin C.R."/>
            <person name="Giannoukos G."/>
            <person name="Goode T."/>
            <person name="Graham J."/>
            <person name="Grandbois E."/>
            <person name="Grewal S."/>
            <person name="Gyaltsen K."/>
            <person name="Hafez N."/>
            <person name="Hagos B."/>
            <person name="Hall J."/>
            <person name="Henson C."/>
            <person name="Hollinger A."/>
            <person name="Honan T."/>
            <person name="Huard M.D."/>
            <person name="Hughes L."/>
            <person name="Hurhula B."/>
            <person name="Husby M.E."/>
            <person name="Kamat A."/>
            <person name="Kanga B."/>
            <person name="Kashin S."/>
            <person name="Khazanovich D."/>
            <person name="Kisner P."/>
            <person name="Lance K."/>
            <person name="Lara M."/>
            <person name="Lee W."/>
            <person name="Lennon N."/>
            <person name="Letendre F."/>
            <person name="LeVine R."/>
            <person name="Lipovsky A."/>
            <person name="Liu X."/>
            <person name="Liu J."/>
            <person name="Liu S."/>
            <person name="Lokyitsang T."/>
            <person name="Lokyitsang Y."/>
            <person name="Lubonja R."/>
            <person name="Lui A."/>
            <person name="MacDonald P."/>
            <person name="Magnisalis V."/>
            <person name="Maru K."/>
            <person name="Matthews C."/>
            <person name="McCusker W."/>
            <person name="McDonough S."/>
            <person name="Mehta T."/>
            <person name="Meldrim J."/>
            <person name="Meneus L."/>
            <person name="Mihai O."/>
            <person name="Mihalev A."/>
            <person name="Mihova T."/>
            <person name="Mittelman R."/>
            <person name="Mlenga V."/>
            <person name="Montmayeur A."/>
            <person name="Mulrain L."/>
            <person name="Navidi A."/>
            <person name="Naylor J."/>
            <person name="Negash T."/>
            <person name="Nguyen T."/>
            <person name="Nguyen N."/>
            <person name="Nicol R."/>
            <person name="Norbu C."/>
            <person name="Norbu N."/>
            <person name="Novod N."/>
            <person name="O'Neill B."/>
            <person name="Osman S."/>
            <person name="Markiewicz E."/>
            <person name="Oyono O.L."/>
            <person name="Patti C."/>
            <person name="Phunkhang P."/>
            <person name="Pierre F."/>
            <person name="Priest M."/>
            <person name="Raghuraman S."/>
            <person name="Rege F."/>
            <person name="Reyes R."/>
            <person name="Rise C."/>
            <person name="Rogov P."/>
            <person name="Ross K."/>
            <person name="Ryan E."/>
            <person name="Settipalli S."/>
            <person name="Shea T."/>
            <person name="Sherpa N."/>
            <person name="Shi L."/>
            <person name="Shih D."/>
            <person name="Sparrow T."/>
            <person name="Spaulding J."/>
            <person name="Stalker J."/>
            <person name="Stange-Thomann N."/>
            <person name="Stavropoulos S."/>
            <person name="Stone C."/>
            <person name="Strader C."/>
            <person name="Tesfaye S."/>
            <person name="Thomson T."/>
            <person name="Thoulutsang Y."/>
            <person name="Thoulutsang D."/>
            <person name="Topham K."/>
            <person name="Topping I."/>
            <person name="Tsamla T."/>
            <person name="Vassiliev H."/>
            <person name="Vo A."/>
            <person name="Wangchuk T."/>
            <person name="Wangdi T."/>
            <person name="Weiand M."/>
            <person name="Wilkinson J."/>
            <person name="Wilson A."/>
            <person name="Yadav S."/>
            <person name="Young G."/>
            <person name="Yu Q."/>
            <person name="Zembek L."/>
            <person name="Zhong D."/>
            <person name="Zimmer A."/>
            <person name="Zwirko Z."/>
            <person name="Jaffe D.B."/>
            <person name="Alvarez P."/>
            <person name="Brockman W."/>
            <person name="Butler J."/>
            <person name="Chin C."/>
            <person name="Gnerre S."/>
            <person name="Grabherr M."/>
            <person name="Kleber M."/>
            <person name="Mauceli E."/>
            <person name="MacCallum I."/>
        </authorList>
    </citation>
    <scope>NUCLEOTIDE SEQUENCE [LARGE SCALE GENOMIC DNA]</scope>
    <source>
        <strain evidence="4">MSH-3 / Tucson 14011-0111.49</strain>
    </source>
</reference>
<dbReference type="SUPFAM" id="SSF50156">
    <property type="entry name" value="PDZ domain-like"/>
    <property type="match status" value="1"/>
</dbReference>
<dbReference type="GO" id="GO:0045197">
    <property type="term" value="P:establishment or maintenance of epithelial cell apical/basal polarity"/>
    <property type="evidence" value="ECO:0007669"/>
    <property type="project" value="EnsemblMetazoa"/>
</dbReference>
<keyword evidence="4" id="KW-1185">Reference proteome</keyword>
<dbReference type="GO" id="GO:0035003">
    <property type="term" value="C:subapical complex"/>
    <property type="evidence" value="ECO:0007669"/>
    <property type="project" value="EnsemblMetazoa"/>
</dbReference>
<gene>
    <name evidence="3" type="primary">Dper\GL20367</name>
    <name evidence="3" type="ORF">Dper_GL20367</name>
</gene>
<proteinExistence type="predicted"/>
<evidence type="ECO:0000256" key="1">
    <source>
        <dbReference type="SAM" id="MobiDB-lite"/>
    </source>
</evidence>
<feature type="compositionally biased region" description="Low complexity" evidence="1">
    <location>
        <begin position="13"/>
        <end position="26"/>
    </location>
</feature>
<dbReference type="CDD" id="cd00136">
    <property type="entry name" value="PDZ_canonical"/>
    <property type="match status" value="1"/>
</dbReference>
<dbReference type="GO" id="GO:0045186">
    <property type="term" value="P:zonula adherens assembly"/>
    <property type="evidence" value="ECO:0007669"/>
    <property type="project" value="EnsemblMetazoa"/>
</dbReference>
<dbReference type="InterPro" id="IPR001478">
    <property type="entry name" value="PDZ"/>
</dbReference>
<feature type="region of interest" description="Disordered" evidence="1">
    <location>
        <begin position="1"/>
        <end position="26"/>
    </location>
</feature>
<dbReference type="PhylomeDB" id="B4GXX5"/>
<name>B4GXX5_DROPE</name>
<organism evidence="4">
    <name type="scientific">Drosophila persimilis</name>
    <name type="common">Fruit fly</name>
    <dbReference type="NCBI Taxonomy" id="7234"/>
    <lineage>
        <taxon>Eukaryota</taxon>
        <taxon>Metazoa</taxon>
        <taxon>Ecdysozoa</taxon>
        <taxon>Arthropoda</taxon>
        <taxon>Hexapoda</taxon>
        <taxon>Insecta</taxon>
        <taxon>Pterygota</taxon>
        <taxon>Neoptera</taxon>
        <taxon>Endopterygota</taxon>
        <taxon>Diptera</taxon>
        <taxon>Brachycera</taxon>
        <taxon>Muscomorpha</taxon>
        <taxon>Ephydroidea</taxon>
        <taxon>Drosophilidae</taxon>
        <taxon>Drosophila</taxon>
        <taxon>Sophophora</taxon>
    </lineage>
</organism>
<dbReference type="EMBL" id="CH479196">
    <property type="protein sequence ID" value="EDW27602.1"/>
    <property type="molecule type" value="Genomic_DNA"/>
</dbReference>
<protein>
    <submittedName>
        <fullName evidence="3">GL20367</fullName>
    </submittedName>
</protein>
<dbReference type="GO" id="GO:0045179">
    <property type="term" value="C:apical cortex"/>
    <property type="evidence" value="ECO:0007669"/>
    <property type="project" value="EnsemblMetazoa"/>
</dbReference>
<sequence length="345" mass="38372">MQGNSSRSTLSAQSSGTPSASTISSSQGKQQVVELSGYVIILVENVEGKIKLYGSPPDRDNLEVGDEILEVNGLSLENISRTEVIRHIHDCIKSCTICLRVRKKNDSRLAWDIGNSVQDAFVIAVEEHARERLQRLAALNRVTPVDITQLSKKLLDDVIVHQSSDVHAYNTNVATATATANSSNNRSQQQQQQQLLSAAYEQQQQQLLQQQQQQQQQLQHSPTSSISIGRTELLLGDQSLRQDSSSFELDFCCGPGILWLTCCSSQKAGMNRFFQFQLYFHFEDALLQQIAQIVEPTLEQLDSIKKYQVSGALNIPLAVRPTVEEFLAAPGGRLWKLSTAKTLYQ</sequence>
<feature type="compositionally biased region" description="Polar residues" evidence="1">
    <location>
        <begin position="1"/>
        <end position="12"/>
    </location>
</feature>
<dbReference type="SMART" id="SM00228">
    <property type="entry name" value="PDZ"/>
    <property type="match status" value="1"/>
</dbReference>
<evidence type="ECO:0000313" key="3">
    <source>
        <dbReference type="EMBL" id="EDW27602.1"/>
    </source>
</evidence>
<dbReference type="GO" id="GO:0016332">
    <property type="term" value="P:establishment or maintenance of polarity of embryonic epithelium"/>
    <property type="evidence" value="ECO:0007669"/>
    <property type="project" value="EnsemblMetazoa"/>
</dbReference>
<dbReference type="PROSITE" id="PS50106">
    <property type="entry name" value="PDZ"/>
    <property type="match status" value="1"/>
</dbReference>
<dbReference type="eggNOG" id="ENOG502S542">
    <property type="taxonomic scope" value="Eukaryota"/>
</dbReference>
<dbReference type="FunFam" id="2.30.42.10:FF:000216">
    <property type="entry name" value="Uncharacterized protein, isoform F"/>
    <property type="match status" value="1"/>
</dbReference>
<dbReference type="Gene3D" id="2.30.42.10">
    <property type="match status" value="1"/>
</dbReference>
<dbReference type="OrthoDB" id="43580at2759"/>
<dbReference type="GO" id="GO:0040003">
    <property type="term" value="P:chitin-based cuticle development"/>
    <property type="evidence" value="ECO:0007669"/>
    <property type="project" value="EnsemblMetazoa"/>
</dbReference>
<dbReference type="GO" id="GO:2000397">
    <property type="term" value="P:positive regulation of ubiquitin-dependent endocytosis"/>
    <property type="evidence" value="ECO:0007669"/>
    <property type="project" value="EnsemblMetazoa"/>
</dbReference>
<dbReference type="HOGENOM" id="CLU_804792_0_0_1"/>
<dbReference type="InterPro" id="IPR036034">
    <property type="entry name" value="PDZ_sf"/>
</dbReference>
<dbReference type="GO" id="GO:0045176">
    <property type="term" value="P:apical protein localization"/>
    <property type="evidence" value="ECO:0007669"/>
    <property type="project" value="EnsemblMetazoa"/>
</dbReference>
<evidence type="ECO:0000259" key="2">
    <source>
        <dbReference type="PROSITE" id="PS50106"/>
    </source>
</evidence>
<dbReference type="STRING" id="7234.B4GXX5"/>
<dbReference type="GO" id="GO:0016327">
    <property type="term" value="C:apicolateral plasma membrane"/>
    <property type="evidence" value="ECO:0007669"/>
    <property type="project" value="EnsemblMetazoa"/>
</dbReference>
<dbReference type="Pfam" id="PF00595">
    <property type="entry name" value="PDZ"/>
    <property type="match status" value="1"/>
</dbReference>
<dbReference type="Proteomes" id="UP000008744">
    <property type="component" value="Unassembled WGS sequence"/>
</dbReference>
<dbReference type="OMA" id="PPTHLIY"/>
<feature type="domain" description="PDZ" evidence="2">
    <location>
        <begin position="54"/>
        <end position="103"/>
    </location>
</feature>
<dbReference type="AlphaFoldDB" id="B4GXX5"/>
<dbReference type="GO" id="GO:0042461">
    <property type="term" value="P:photoreceptor cell development"/>
    <property type="evidence" value="ECO:0007669"/>
    <property type="project" value="EnsemblMetazoa"/>
</dbReference>